<dbReference type="OrthoDB" id="194289at2759"/>
<dbReference type="HOGENOM" id="CLU_045137_1_0_1"/>
<gene>
    <name evidence="3" type="ORF">BOTBODRAFT_130413</name>
</gene>
<feature type="transmembrane region" description="Helical" evidence="2">
    <location>
        <begin position="171"/>
        <end position="188"/>
    </location>
</feature>
<dbReference type="STRING" id="930990.A0A067MK49"/>
<dbReference type="Pfam" id="PF11911">
    <property type="entry name" value="DUF3429"/>
    <property type="match status" value="1"/>
</dbReference>
<evidence type="ECO:0000313" key="4">
    <source>
        <dbReference type="Proteomes" id="UP000027195"/>
    </source>
</evidence>
<dbReference type="InParanoid" id="A0A067MK49"/>
<dbReference type="EMBL" id="KL198029">
    <property type="protein sequence ID" value="KDQ16153.1"/>
    <property type="molecule type" value="Genomic_DNA"/>
</dbReference>
<dbReference type="AlphaFoldDB" id="A0A067MK49"/>
<accession>A0A067MK49</accession>
<reference evidence="4" key="1">
    <citation type="journal article" date="2014" name="Proc. Natl. Acad. Sci. U.S.A.">
        <title>Extensive sampling of basidiomycete genomes demonstrates inadequacy of the white-rot/brown-rot paradigm for wood decay fungi.</title>
        <authorList>
            <person name="Riley R."/>
            <person name="Salamov A.A."/>
            <person name="Brown D.W."/>
            <person name="Nagy L.G."/>
            <person name="Floudas D."/>
            <person name="Held B.W."/>
            <person name="Levasseur A."/>
            <person name="Lombard V."/>
            <person name="Morin E."/>
            <person name="Otillar R."/>
            <person name="Lindquist E.A."/>
            <person name="Sun H."/>
            <person name="LaButti K.M."/>
            <person name="Schmutz J."/>
            <person name="Jabbour D."/>
            <person name="Luo H."/>
            <person name="Baker S.E."/>
            <person name="Pisabarro A.G."/>
            <person name="Walton J.D."/>
            <person name="Blanchette R.A."/>
            <person name="Henrissat B."/>
            <person name="Martin F."/>
            <person name="Cullen D."/>
            <person name="Hibbett D.S."/>
            <person name="Grigoriev I.V."/>
        </authorList>
    </citation>
    <scope>NUCLEOTIDE SEQUENCE [LARGE SCALE GENOMIC DNA]</scope>
    <source>
        <strain evidence="4">FD-172 SS1</strain>
    </source>
</reference>
<keyword evidence="2" id="KW-0812">Transmembrane</keyword>
<feature type="compositionally biased region" description="Basic and acidic residues" evidence="1">
    <location>
        <begin position="333"/>
        <end position="374"/>
    </location>
</feature>
<protein>
    <recommendedName>
        <fullName evidence="5">Mitochondrial inner membrane protein 1</fullName>
    </recommendedName>
</protein>
<keyword evidence="4" id="KW-1185">Reference proteome</keyword>
<organism evidence="3 4">
    <name type="scientific">Botryobasidium botryosum (strain FD-172 SS1)</name>
    <dbReference type="NCBI Taxonomy" id="930990"/>
    <lineage>
        <taxon>Eukaryota</taxon>
        <taxon>Fungi</taxon>
        <taxon>Dikarya</taxon>
        <taxon>Basidiomycota</taxon>
        <taxon>Agaricomycotina</taxon>
        <taxon>Agaricomycetes</taxon>
        <taxon>Cantharellales</taxon>
        <taxon>Botryobasidiaceae</taxon>
        <taxon>Botryobasidium</taxon>
    </lineage>
</organism>
<dbReference type="PANTHER" id="PTHR15887:SF1">
    <property type="entry name" value="TRANSMEMBRANE PROTEIN 69"/>
    <property type="match status" value="1"/>
</dbReference>
<proteinExistence type="predicted"/>
<feature type="region of interest" description="Disordered" evidence="1">
    <location>
        <begin position="327"/>
        <end position="374"/>
    </location>
</feature>
<keyword evidence="2" id="KW-1133">Transmembrane helix</keyword>
<evidence type="ECO:0008006" key="5">
    <source>
        <dbReference type="Google" id="ProtNLM"/>
    </source>
</evidence>
<evidence type="ECO:0000313" key="3">
    <source>
        <dbReference type="EMBL" id="KDQ16153.1"/>
    </source>
</evidence>
<dbReference type="Proteomes" id="UP000027195">
    <property type="component" value="Unassembled WGS sequence"/>
</dbReference>
<keyword evidence="2" id="KW-0472">Membrane</keyword>
<sequence>MFRTLLSRRSPLAASPLFTRAAVRPAPSFALASRPAIALLSTKIPGSDNKHDDSVGKTARDEAKKVASDIAKTIAGNAGAKPAQLPNQPTRGSAQGVGALKDDFVSFTSTIASTVPKPLMVLGLAGGLPYVATSLSTLYYARQAGLASQGLLPIDPAAALSMLTQCTHVQIAYGATMLSFLGAIHWGLEISEYGGQHGYRRLLLGVAPVLYSLPTLVMAPQLALAAQWAGFTGLWFADMKATGAGWAPIWYSQYRFYLSLLVGSCIILTLGGTNYLGPSTIAAPETFSSLKKHREEARAGKGGTVQVSKSKKDLEITADKGDAKSDAYVSLRNLEEEREKEKEEKKKAEERKKGQDKDGDGDGDEKKDDKEESK</sequence>
<dbReference type="InterPro" id="IPR021836">
    <property type="entry name" value="DUF3429"/>
</dbReference>
<dbReference type="PANTHER" id="PTHR15887">
    <property type="entry name" value="TRANSMEMBRANE PROTEIN 69"/>
    <property type="match status" value="1"/>
</dbReference>
<feature type="transmembrane region" description="Helical" evidence="2">
    <location>
        <begin position="256"/>
        <end position="276"/>
    </location>
</feature>
<feature type="transmembrane region" description="Helical" evidence="2">
    <location>
        <begin position="209"/>
        <end position="236"/>
    </location>
</feature>
<name>A0A067MK49_BOTB1</name>
<evidence type="ECO:0000256" key="2">
    <source>
        <dbReference type="SAM" id="Phobius"/>
    </source>
</evidence>
<evidence type="ECO:0000256" key="1">
    <source>
        <dbReference type="SAM" id="MobiDB-lite"/>
    </source>
</evidence>